<feature type="compositionally biased region" description="Polar residues" evidence="6">
    <location>
        <begin position="60"/>
        <end position="85"/>
    </location>
</feature>
<organism evidence="10 11">
    <name type="scientific">Fusarium oxysporum f. sp. conglutinans</name>
    <dbReference type="NCBI Taxonomy" id="100902"/>
    <lineage>
        <taxon>Eukaryota</taxon>
        <taxon>Fungi</taxon>
        <taxon>Dikarya</taxon>
        <taxon>Ascomycota</taxon>
        <taxon>Pezizomycotina</taxon>
        <taxon>Sordariomycetes</taxon>
        <taxon>Hypocreomycetidae</taxon>
        <taxon>Hypocreales</taxon>
        <taxon>Nectriaceae</taxon>
        <taxon>Fusarium</taxon>
        <taxon>Fusarium oxysporum species complex</taxon>
    </lineage>
</organism>
<feature type="signal peptide" evidence="8">
    <location>
        <begin position="1"/>
        <end position="23"/>
    </location>
</feature>
<feature type="transmembrane region" description="Helical" evidence="7">
    <location>
        <begin position="242"/>
        <end position="261"/>
    </location>
</feature>
<evidence type="ECO:0000256" key="4">
    <source>
        <dbReference type="ARBA" id="ARBA00023136"/>
    </source>
</evidence>
<feature type="region of interest" description="Disordered" evidence="6">
    <location>
        <begin position="810"/>
        <end position="830"/>
    </location>
</feature>
<keyword evidence="2 7" id="KW-0812">Transmembrane</keyword>
<feature type="compositionally biased region" description="Low complexity" evidence="6">
    <location>
        <begin position="44"/>
        <end position="59"/>
    </location>
</feature>
<accession>A0A8H6H0F1</accession>
<evidence type="ECO:0000313" key="10">
    <source>
        <dbReference type="EMBL" id="KAF6527001.1"/>
    </source>
</evidence>
<dbReference type="Proteomes" id="UP000593570">
    <property type="component" value="Unassembled WGS sequence"/>
</dbReference>
<feature type="compositionally biased region" description="Low complexity" evidence="6">
    <location>
        <begin position="962"/>
        <end position="988"/>
    </location>
</feature>
<feature type="transmembrane region" description="Helical" evidence="7">
    <location>
        <begin position="217"/>
        <end position="236"/>
    </location>
</feature>
<dbReference type="AlphaFoldDB" id="A0A8H6H0F1"/>
<feature type="coiled-coil region" evidence="5">
    <location>
        <begin position="348"/>
        <end position="382"/>
    </location>
</feature>
<feature type="transmembrane region" description="Helical" evidence="7">
    <location>
        <begin position="268"/>
        <end position="286"/>
    </location>
</feature>
<feature type="region of interest" description="Disordered" evidence="6">
    <location>
        <begin position="588"/>
        <end position="710"/>
    </location>
</feature>
<comment type="caution">
    <text evidence="10">The sequence shown here is derived from an EMBL/GenBank/DDBJ whole genome shotgun (WGS) entry which is preliminary data.</text>
</comment>
<feature type="compositionally biased region" description="Low complexity" evidence="6">
    <location>
        <begin position="93"/>
        <end position="109"/>
    </location>
</feature>
<feature type="domain" description="TM7S3/TM198-like" evidence="9">
    <location>
        <begin position="138"/>
        <end position="341"/>
    </location>
</feature>
<evidence type="ECO:0000256" key="1">
    <source>
        <dbReference type="ARBA" id="ARBA00004141"/>
    </source>
</evidence>
<feature type="compositionally biased region" description="Polar residues" evidence="6">
    <location>
        <begin position="812"/>
        <end position="830"/>
    </location>
</feature>
<proteinExistence type="predicted"/>
<evidence type="ECO:0000256" key="3">
    <source>
        <dbReference type="ARBA" id="ARBA00022989"/>
    </source>
</evidence>
<keyword evidence="5" id="KW-0175">Coiled coil</keyword>
<feature type="region of interest" description="Disordered" evidence="6">
    <location>
        <begin position="960"/>
        <end position="989"/>
    </location>
</feature>
<evidence type="ECO:0000256" key="2">
    <source>
        <dbReference type="ARBA" id="ARBA00022692"/>
    </source>
</evidence>
<protein>
    <recommendedName>
        <fullName evidence="9">TM7S3/TM198-like domain-containing protein</fullName>
    </recommendedName>
</protein>
<gene>
    <name evidence="10" type="ORF">HZS61_010045</name>
</gene>
<dbReference type="Pfam" id="PF13886">
    <property type="entry name" value="TM7S3_TM198"/>
    <property type="match status" value="1"/>
</dbReference>
<feature type="transmembrane region" description="Helical" evidence="7">
    <location>
        <begin position="133"/>
        <end position="153"/>
    </location>
</feature>
<evidence type="ECO:0000313" key="11">
    <source>
        <dbReference type="Proteomes" id="UP000593570"/>
    </source>
</evidence>
<feature type="region of interest" description="Disordered" evidence="6">
    <location>
        <begin position="395"/>
        <end position="428"/>
    </location>
</feature>
<keyword evidence="3 7" id="KW-1133">Transmembrane helix</keyword>
<dbReference type="GO" id="GO:0016020">
    <property type="term" value="C:membrane"/>
    <property type="evidence" value="ECO:0007669"/>
    <property type="project" value="UniProtKB-SubCell"/>
</dbReference>
<keyword evidence="4 7" id="KW-0472">Membrane</keyword>
<dbReference type="EMBL" id="JACDXP010000003">
    <property type="protein sequence ID" value="KAF6527001.1"/>
    <property type="molecule type" value="Genomic_DNA"/>
</dbReference>
<keyword evidence="8" id="KW-0732">Signal</keyword>
<feature type="compositionally biased region" description="Polar residues" evidence="6">
    <location>
        <begin position="785"/>
        <end position="794"/>
    </location>
</feature>
<evidence type="ECO:0000256" key="8">
    <source>
        <dbReference type="SAM" id="SignalP"/>
    </source>
</evidence>
<comment type="subcellular location">
    <subcellularLocation>
        <location evidence="1">Membrane</location>
        <topology evidence="1">Multi-pass membrane protein</topology>
    </subcellularLocation>
</comment>
<dbReference type="InterPro" id="IPR025256">
    <property type="entry name" value="TM7S3/TM198-like_dom"/>
</dbReference>
<evidence type="ECO:0000256" key="7">
    <source>
        <dbReference type="SAM" id="Phobius"/>
    </source>
</evidence>
<reference evidence="10 11" key="1">
    <citation type="journal article" date="2020" name="bioRxiv">
        <title>A chromosome-scale genome assembly for the Fusarium oxysporum strain Fo5176 to establish a model Arabidopsis-fungal pathosystem.</title>
        <authorList>
            <person name="Fokkens L."/>
            <person name="Guo L."/>
            <person name="Dora S."/>
            <person name="Wang B."/>
            <person name="Ye K."/>
            <person name="Sanchez-Rodriguez C."/>
            <person name="Croll D."/>
        </authorList>
    </citation>
    <scope>NUCLEOTIDE SEQUENCE [LARGE SCALE GENOMIC DNA]</scope>
    <source>
        <strain evidence="10 11">Fo5176</strain>
    </source>
</reference>
<dbReference type="PANTHER" id="PTHR39469">
    <property type="entry name" value="CHROMOSOME 1, WHOLE GENOME SHOTGUN SEQUENCE"/>
    <property type="match status" value="1"/>
</dbReference>
<feature type="compositionally biased region" description="Basic and acidic residues" evidence="6">
    <location>
        <begin position="1071"/>
        <end position="1088"/>
    </location>
</feature>
<feature type="compositionally biased region" description="Basic and acidic residues" evidence="6">
    <location>
        <begin position="592"/>
        <end position="603"/>
    </location>
</feature>
<evidence type="ECO:0000259" key="9">
    <source>
        <dbReference type="Pfam" id="PF13886"/>
    </source>
</evidence>
<feature type="region of interest" description="Disordered" evidence="6">
    <location>
        <begin position="771"/>
        <end position="794"/>
    </location>
</feature>
<feature type="compositionally biased region" description="Basic and acidic residues" evidence="6">
    <location>
        <begin position="671"/>
        <end position="695"/>
    </location>
</feature>
<dbReference type="PANTHER" id="PTHR39469:SF1">
    <property type="entry name" value="DUF4203 DOMAIN-CONTAINING PROTEIN"/>
    <property type="match status" value="1"/>
</dbReference>
<feature type="transmembrane region" description="Helical" evidence="7">
    <location>
        <begin position="192"/>
        <end position="210"/>
    </location>
</feature>
<evidence type="ECO:0000256" key="6">
    <source>
        <dbReference type="SAM" id="MobiDB-lite"/>
    </source>
</evidence>
<name>A0A8H6H0F1_FUSOX</name>
<feature type="region of interest" description="Disordered" evidence="6">
    <location>
        <begin position="1068"/>
        <end position="1088"/>
    </location>
</feature>
<feature type="region of interest" description="Disordered" evidence="6">
    <location>
        <begin position="34"/>
        <end position="109"/>
    </location>
</feature>
<feature type="compositionally biased region" description="Polar residues" evidence="6">
    <location>
        <begin position="418"/>
        <end position="428"/>
    </location>
</feature>
<sequence>MHSRWLRLWALFCLLFIVQHVSGEVFRIAPRADDNPEKTTAIDSSTTSTRAHSSATKTSEVSARQTELSDASESQSQTESISVAATETEKTQSSDPSSTSTDGSLESGLDDSSYYNATIPAGQLPIEPRLTPGWGVAGTILLITGLAYGLVGIKNRMIHTFFSTAFAASLGVAVLIVYVMKSEVSDALQGGYVVAAVISGCVLGGASMFFREITEGLGCALGGFCISMWLLCLVPGGLLGPVVAKAIFIACFTVGGFAFYFSHYTRDWALILMISFSGATVTVLGIDCFSRAGLKEFWAWVWELNDELFPLGANTYPVTKGIRVETAAIIIIFLFGIISQIKLWKIVREKREKKAEEAAEGERNLREEEEQVGRNIEKANARERRQWERIYGDGDVGSLTASRDSDDAEPTNEKRYRSSQTDSSKTRSTSIVEVIEMAEMPDAVQTKKQPTLTLMSSDQDEDGRVTVRVATDDTVQPVMGRGDQQLDTGTTMQNLPLTGEEVDRRISTQSSVAKSAVPPVIPLPFTIPVADDNDDALTNGDRSSVATFADEEEDTGIHTSGHRHSLAKRLSRLSRGSMELLGNISHRSSRVFGDHQENEHGESTDELVIPRSRPRDDDGSVAATIDDDSMSGDGRQSRPISELPKSIEINAQLSEKDDKGKPSPSPIDQETVMHADGNDAIKAEEPSSADVEKSRSATSGSSARVSLTKDRLPRSLSRVALSYRTNEWAKHLSNAEAPEVDEIHIEASRNPVVPTIEAPAPVHVDELRKSSAEGTPAPMIPRPDSQASNYSQTASRRTVKQHVPAALALLTGESQSRSPGTTPTSSLMARTSSGGLRIASGGIAPIAEEQIVPSLTPPTAEEETMGMQNLNAPAANESQRTSTPGVVSYSSPQTLLGQREMYLRNKSAANLVPSSSDVNLPTRHRASSDAGSLINYPMYAAAIGVDVDDLPLNQRKELMRQSSLSPSVSTPSLQRLSGGSNSNGFNSSEALLNTHQPKRVSTLPTSSAREAALATFRQSVQHELRAGTPVISNSGRETPFTPSSLLASREVEVQRSVDMSRNILLSQKQAEAQRRETQQREKEWADKAFDERMRNGDLLDVHREAMRKLQRHAKDM</sequence>
<evidence type="ECO:0000256" key="5">
    <source>
        <dbReference type="SAM" id="Coils"/>
    </source>
</evidence>
<feature type="compositionally biased region" description="Polar residues" evidence="6">
    <location>
        <begin position="696"/>
        <end position="705"/>
    </location>
</feature>
<feature type="transmembrane region" description="Helical" evidence="7">
    <location>
        <begin position="160"/>
        <end position="180"/>
    </location>
</feature>
<feature type="chain" id="PRO_5034439786" description="TM7S3/TM198-like domain-containing protein" evidence="8">
    <location>
        <begin position="24"/>
        <end position="1116"/>
    </location>
</feature>